<dbReference type="Pfam" id="PF07969">
    <property type="entry name" value="Amidohydro_3"/>
    <property type="match status" value="1"/>
</dbReference>
<reference evidence="2 3" key="1">
    <citation type="submission" date="2024-10" db="EMBL/GenBank/DDBJ databases">
        <title>Paracoccus drimophilus sp. nov., a novel bacterium from corn roots in Hunan.</title>
        <authorList>
            <person name="Li X."/>
        </authorList>
    </citation>
    <scope>NUCLEOTIDE SEQUENCE [LARGE SCALE GENOMIC DNA]</scope>
    <source>
        <strain evidence="2 3">NGMCC 1.201697</strain>
    </source>
</reference>
<dbReference type="PANTHER" id="PTHR32027">
    <property type="entry name" value="CYTOSINE DEAMINASE"/>
    <property type="match status" value="1"/>
</dbReference>
<accession>A0ABW7LKY1</accession>
<dbReference type="InterPro" id="IPR011059">
    <property type="entry name" value="Metal-dep_hydrolase_composite"/>
</dbReference>
<dbReference type="Proteomes" id="UP001609376">
    <property type="component" value="Unassembled WGS sequence"/>
</dbReference>
<evidence type="ECO:0000313" key="2">
    <source>
        <dbReference type="EMBL" id="MFH5774985.1"/>
    </source>
</evidence>
<dbReference type="PANTHER" id="PTHR32027:SF9">
    <property type="entry name" value="BLL3847 PROTEIN"/>
    <property type="match status" value="1"/>
</dbReference>
<dbReference type="InterPro" id="IPR052349">
    <property type="entry name" value="Metallo-hydrolase_Enzymes"/>
</dbReference>
<evidence type="ECO:0000259" key="1">
    <source>
        <dbReference type="Pfam" id="PF07969"/>
    </source>
</evidence>
<gene>
    <name evidence="2" type="ORF">ACHFJ0_12105</name>
</gene>
<evidence type="ECO:0000313" key="3">
    <source>
        <dbReference type="Proteomes" id="UP001609376"/>
    </source>
</evidence>
<dbReference type="SUPFAM" id="SSF51338">
    <property type="entry name" value="Composite domain of metallo-dependent hydrolases"/>
    <property type="match status" value="1"/>
</dbReference>
<dbReference type="Gene3D" id="3.20.20.140">
    <property type="entry name" value="Metal-dependent hydrolases"/>
    <property type="match status" value="1"/>
</dbReference>
<sequence>MTAAPFDLMLRNARPWGQAPCDIGIRDGRIAGLGTLAGADIPTDDLGGRIVVPGFVEAHIHLDKAGLICRCGQAGGLREAVEEVSRLKREFTIEDVHARGARVVEAAILQGTMRMRSHVEVDTRAGLRSFHAVRRLQEDYAFAMDIQICAFAQEGLTNDPEGKALLEQALAEGADLLGGCPYTDVEPVGQIEWLFGTAARHDVDLDFHLDFDLDPGWTHMDAVCDATMRHGWQGRVTIGHATKLAVMEDDRIGHHAARLAEAGVAVVALPSTDLYLNGMDQGHRAPRGVAPVHLLAGAGVGVAVATNNVMNPFTPYGDCSLLRMANLYANIMHLGAADFPVCLDMVTHGPARMLGVRDYGLRIGDQADLVVLDADNLTEAFAGIALPVAGYKRGRKTFERSPANLIRPVGDTVATVAGLPDC</sequence>
<name>A0ABW7LKY1_9RHOB</name>
<keyword evidence="3" id="KW-1185">Reference proteome</keyword>
<dbReference type="CDD" id="cd01293">
    <property type="entry name" value="Bact_CD"/>
    <property type="match status" value="1"/>
</dbReference>
<proteinExistence type="predicted"/>
<comment type="caution">
    <text evidence="2">The sequence shown here is derived from an EMBL/GenBank/DDBJ whole genome shotgun (WGS) entry which is preliminary data.</text>
</comment>
<dbReference type="Gene3D" id="2.30.40.10">
    <property type="entry name" value="Urease, subunit C, domain 1"/>
    <property type="match status" value="1"/>
</dbReference>
<organism evidence="2 3">
    <name type="scientific">Paracoccus broussonetiae subsp. drimophilus</name>
    <dbReference type="NCBI Taxonomy" id="3373869"/>
    <lineage>
        <taxon>Bacteria</taxon>
        <taxon>Pseudomonadati</taxon>
        <taxon>Pseudomonadota</taxon>
        <taxon>Alphaproteobacteria</taxon>
        <taxon>Rhodobacterales</taxon>
        <taxon>Paracoccaceae</taxon>
        <taxon>Paracoccus</taxon>
        <taxon>Paracoccus broussonetiae</taxon>
    </lineage>
</organism>
<dbReference type="SUPFAM" id="SSF51556">
    <property type="entry name" value="Metallo-dependent hydrolases"/>
    <property type="match status" value="1"/>
</dbReference>
<dbReference type="RefSeq" id="WP_395134124.1">
    <property type="nucleotide sequence ID" value="NZ_JBIMPR010000008.1"/>
</dbReference>
<protein>
    <submittedName>
        <fullName evidence="2">Amidohydrolase family protein</fullName>
    </submittedName>
</protein>
<dbReference type="EMBL" id="JBIMPR010000008">
    <property type="protein sequence ID" value="MFH5774985.1"/>
    <property type="molecule type" value="Genomic_DNA"/>
</dbReference>
<feature type="domain" description="Amidohydrolase 3" evidence="1">
    <location>
        <begin position="147"/>
        <end position="377"/>
    </location>
</feature>
<dbReference type="InterPro" id="IPR013108">
    <property type="entry name" value="Amidohydro_3"/>
</dbReference>
<dbReference type="InterPro" id="IPR032466">
    <property type="entry name" value="Metal_Hydrolase"/>
</dbReference>